<dbReference type="Proteomes" id="UP000254343">
    <property type="component" value="Unassembled WGS sequence"/>
</dbReference>
<evidence type="ECO:0000256" key="5">
    <source>
        <dbReference type="ARBA" id="ARBA00023136"/>
    </source>
</evidence>
<keyword evidence="3 6" id="KW-0812">Transmembrane</keyword>
<sequence>MMTLSHFLTPFTDDVMRRALAAIVVLSFGSAPIGVFLMLRRMSLMGDAMSHAILPGVAVAFLLSGMNRIMMTIGGLIAGLVVALLSGLMTRVTEMKEDASLAVFYLVSLALGVILVASHGSSHELVEILFGDVQQIDAGALYLIAFNTTLTLCALAVIYRPLVMECVDPLFMRVAGRAGALAHLVFLAFVVVNLVSAYNALGTLLAVGMMILPAGTGRFWSRDISRIILAAVISAIISGYLGLVLAAAADVPAGPSVVLAAGAIYFLSMFVGPAGGLLRRFAPGPHLEA</sequence>
<evidence type="ECO:0000313" key="9">
    <source>
        <dbReference type="Proteomes" id="UP000254343"/>
    </source>
</evidence>
<comment type="subcellular location">
    <subcellularLocation>
        <location evidence="6">Cell membrane</location>
        <topology evidence="6">Multi-pass membrane protein</topology>
    </subcellularLocation>
    <subcellularLocation>
        <location evidence="1">Membrane</location>
        <topology evidence="1">Multi-pass membrane protein</topology>
    </subcellularLocation>
</comment>
<gene>
    <name evidence="8" type="primary">mntB</name>
    <name evidence="8" type="ORF">NCTC12722_00869</name>
</gene>
<evidence type="ECO:0000256" key="7">
    <source>
        <dbReference type="SAM" id="Phobius"/>
    </source>
</evidence>
<evidence type="ECO:0000256" key="4">
    <source>
        <dbReference type="ARBA" id="ARBA00022989"/>
    </source>
</evidence>
<feature type="transmembrane region" description="Helical" evidence="7">
    <location>
        <begin position="20"/>
        <end position="39"/>
    </location>
</feature>
<organism evidence="8 9">
    <name type="scientific">Afipia felis</name>
    <name type="common">Cat scratch disease bacillus</name>
    <dbReference type="NCBI Taxonomy" id="1035"/>
    <lineage>
        <taxon>Bacteria</taxon>
        <taxon>Pseudomonadati</taxon>
        <taxon>Pseudomonadota</taxon>
        <taxon>Alphaproteobacteria</taxon>
        <taxon>Hyphomicrobiales</taxon>
        <taxon>Nitrobacteraceae</taxon>
        <taxon>Afipia</taxon>
    </lineage>
</organism>
<evidence type="ECO:0000256" key="3">
    <source>
        <dbReference type="ARBA" id="ARBA00022692"/>
    </source>
</evidence>
<dbReference type="InterPro" id="IPR001626">
    <property type="entry name" value="ABC_TroCD"/>
</dbReference>
<feature type="transmembrane region" description="Helical" evidence="7">
    <location>
        <begin position="69"/>
        <end position="89"/>
    </location>
</feature>
<dbReference type="GO" id="GO:0010043">
    <property type="term" value="P:response to zinc ion"/>
    <property type="evidence" value="ECO:0007669"/>
    <property type="project" value="TreeGrafter"/>
</dbReference>
<protein>
    <submittedName>
        <fullName evidence="8">Manganese transport system membrane protein mntB</fullName>
    </submittedName>
</protein>
<dbReference type="GO" id="GO:0043190">
    <property type="term" value="C:ATP-binding cassette (ABC) transporter complex"/>
    <property type="evidence" value="ECO:0007669"/>
    <property type="project" value="InterPro"/>
</dbReference>
<evidence type="ECO:0000256" key="6">
    <source>
        <dbReference type="RuleBase" id="RU003943"/>
    </source>
</evidence>
<reference evidence="8 9" key="1">
    <citation type="submission" date="2018-06" db="EMBL/GenBank/DDBJ databases">
        <authorList>
            <consortium name="Pathogen Informatics"/>
            <person name="Doyle S."/>
        </authorList>
    </citation>
    <scope>NUCLEOTIDE SEQUENCE [LARGE SCALE GENOMIC DNA]</scope>
    <source>
        <strain evidence="8 9">NCTC12722</strain>
    </source>
</reference>
<accession>A0A380W5D1</accession>
<dbReference type="Pfam" id="PF00950">
    <property type="entry name" value="ABC-3"/>
    <property type="match status" value="1"/>
</dbReference>
<comment type="similarity">
    <text evidence="2 6">Belongs to the ABC-3 integral membrane protein family.</text>
</comment>
<keyword evidence="6" id="KW-0813">Transport</keyword>
<feature type="transmembrane region" description="Helical" evidence="7">
    <location>
        <begin position="201"/>
        <end position="220"/>
    </location>
</feature>
<dbReference type="InterPro" id="IPR037294">
    <property type="entry name" value="ABC_BtuC-like"/>
</dbReference>
<dbReference type="PANTHER" id="PTHR30477">
    <property type="entry name" value="ABC-TRANSPORTER METAL-BINDING PROTEIN"/>
    <property type="match status" value="1"/>
</dbReference>
<evidence type="ECO:0000256" key="1">
    <source>
        <dbReference type="ARBA" id="ARBA00004141"/>
    </source>
</evidence>
<feature type="transmembrane region" description="Helical" evidence="7">
    <location>
        <begin position="140"/>
        <end position="162"/>
    </location>
</feature>
<name>A0A380W5D1_AFIFE</name>
<dbReference type="GO" id="GO:0055085">
    <property type="term" value="P:transmembrane transport"/>
    <property type="evidence" value="ECO:0007669"/>
    <property type="project" value="InterPro"/>
</dbReference>
<dbReference type="Gene3D" id="1.10.3470.10">
    <property type="entry name" value="ABC transporter involved in vitamin B12 uptake, BtuC"/>
    <property type="match status" value="1"/>
</dbReference>
<dbReference type="PANTHER" id="PTHR30477:SF13">
    <property type="entry name" value="IRON TRANSPORT SYSTEM MEMBRANE PROTEIN HI_0360-RELATED"/>
    <property type="match status" value="1"/>
</dbReference>
<keyword evidence="4 7" id="KW-1133">Transmembrane helix</keyword>
<keyword evidence="5 7" id="KW-0472">Membrane</keyword>
<feature type="transmembrane region" description="Helical" evidence="7">
    <location>
        <begin position="101"/>
        <end position="120"/>
    </location>
</feature>
<dbReference type="EMBL" id="UIGB01000001">
    <property type="protein sequence ID" value="SUU83693.1"/>
    <property type="molecule type" value="Genomic_DNA"/>
</dbReference>
<feature type="transmembrane region" description="Helical" evidence="7">
    <location>
        <begin position="227"/>
        <end position="249"/>
    </location>
</feature>
<dbReference type="AlphaFoldDB" id="A0A380W5D1"/>
<evidence type="ECO:0000313" key="8">
    <source>
        <dbReference type="EMBL" id="SUU83693.1"/>
    </source>
</evidence>
<dbReference type="SUPFAM" id="SSF81345">
    <property type="entry name" value="ABC transporter involved in vitamin B12 uptake, BtuC"/>
    <property type="match status" value="1"/>
</dbReference>
<feature type="transmembrane region" description="Helical" evidence="7">
    <location>
        <begin position="255"/>
        <end position="278"/>
    </location>
</feature>
<evidence type="ECO:0000256" key="2">
    <source>
        <dbReference type="ARBA" id="ARBA00008034"/>
    </source>
</evidence>
<proteinExistence type="inferred from homology"/>